<protein>
    <submittedName>
        <fullName evidence="1">Uncharacterized protein</fullName>
    </submittedName>
</protein>
<comment type="caution">
    <text evidence="1">The sequence shown here is derived from an EMBL/GenBank/DDBJ whole genome shotgun (WGS) entry which is preliminary data.</text>
</comment>
<evidence type="ECO:0000313" key="2">
    <source>
        <dbReference type="Proteomes" id="UP000828390"/>
    </source>
</evidence>
<dbReference type="AlphaFoldDB" id="A0A9D4HDI3"/>
<proteinExistence type="predicted"/>
<dbReference type="EMBL" id="JAIWYP010000014">
    <property type="protein sequence ID" value="KAH3713713.1"/>
    <property type="molecule type" value="Genomic_DNA"/>
</dbReference>
<name>A0A9D4HDI3_DREPO</name>
<reference evidence="1" key="2">
    <citation type="submission" date="2020-11" db="EMBL/GenBank/DDBJ databases">
        <authorList>
            <person name="McCartney M.A."/>
            <person name="Auch B."/>
            <person name="Kono T."/>
            <person name="Mallez S."/>
            <person name="Becker A."/>
            <person name="Gohl D.M."/>
            <person name="Silverstein K.A.T."/>
            <person name="Koren S."/>
            <person name="Bechman K.B."/>
            <person name="Herman A."/>
            <person name="Abrahante J.E."/>
            <person name="Garbe J."/>
        </authorList>
    </citation>
    <scope>NUCLEOTIDE SEQUENCE</scope>
    <source>
        <strain evidence="1">Duluth1</strain>
        <tissue evidence="1">Whole animal</tissue>
    </source>
</reference>
<accession>A0A9D4HDI3</accession>
<sequence>MELRSKKDQMVQASEHDINLFSFQAHSPLQHIYSIRFSTTSNDTQLQYAQTTFSNSNELEFYIDMNARQFSEKPPSLGRGGGFAPLDPYQDYALHPPEVLAAPLDHQQNFEYPAPHPKPEIPDPPLWTGSKIPIFSDMIICRRSQNPFLPSCLRALSKSVSARLSGQAMYHFPHTD</sequence>
<organism evidence="1 2">
    <name type="scientific">Dreissena polymorpha</name>
    <name type="common">Zebra mussel</name>
    <name type="synonym">Mytilus polymorpha</name>
    <dbReference type="NCBI Taxonomy" id="45954"/>
    <lineage>
        <taxon>Eukaryota</taxon>
        <taxon>Metazoa</taxon>
        <taxon>Spiralia</taxon>
        <taxon>Lophotrochozoa</taxon>
        <taxon>Mollusca</taxon>
        <taxon>Bivalvia</taxon>
        <taxon>Autobranchia</taxon>
        <taxon>Heteroconchia</taxon>
        <taxon>Euheterodonta</taxon>
        <taxon>Imparidentia</taxon>
        <taxon>Neoheterodontei</taxon>
        <taxon>Myida</taxon>
        <taxon>Dreissenoidea</taxon>
        <taxon>Dreissenidae</taxon>
        <taxon>Dreissena</taxon>
    </lineage>
</organism>
<keyword evidence="2" id="KW-1185">Reference proteome</keyword>
<dbReference type="Proteomes" id="UP000828390">
    <property type="component" value="Unassembled WGS sequence"/>
</dbReference>
<evidence type="ECO:0000313" key="1">
    <source>
        <dbReference type="EMBL" id="KAH3713713.1"/>
    </source>
</evidence>
<reference evidence="1" key="1">
    <citation type="journal article" date="2019" name="bioRxiv">
        <title>The Genome of the Zebra Mussel, Dreissena polymorpha: A Resource for Invasive Species Research.</title>
        <authorList>
            <person name="McCartney M.A."/>
            <person name="Auch B."/>
            <person name="Kono T."/>
            <person name="Mallez S."/>
            <person name="Zhang Y."/>
            <person name="Obille A."/>
            <person name="Becker A."/>
            <person name="Abrahante J.E."/>
            <person name="Garbe J."/>
            <person name="Badalamenti J.P."/>
            <person name="Herman A."/>
            <person name="Mangelson H."/>
            <person name="Liachko I."/>
            <person name="Sullivan S."/>
            <person name="Sone E.D."/>
            <person name="Koren S."/>
            <person name="Silverstein K.A.T."/>
            <person name="Beckman K.B."/>
            <person name="Gohl D.M."/>
        </authorList>
    </citation>
    <scope>NUCLEOTIDE SEQUENCE</scope>
    <source>
        <strain evidence="1">Duluth1</strain>
        <tissue evidence="1">Whole animal</tissue>
    </source>
</reference>
<gene>
    <name evidence="1" type="ORF">DPMN_073511</name>
</gene>